<evidence type="ECO:0000256" key="4">
    <source>
        <dbReference type="ARBA" id="ARBA00022723"/>
    </source>
</evidence>
<dbReference type="CDD" id="cd03487">
    <property type="entry name" value="RT_Bac_retron_II"/>
    <property type="match status" value="1"/>
</dbReference>
<feature type="domain" description="Reverse transcriptase" evidence="10">
    <location>
        <begin position="1"/>
        <end position="262"/>
    </location>
</feature>
<evidence type="ECO:0000313" key="11">
    <source>
        <dbReference type="EMBL" id="MDR7122241.1"/>
    </source>
</evidence>
<proteinExistence type="inferred from homology"/>
<evidence type="ECO:0000256" key="9">
    <source>
        <dbReference type="ARBA" id="ARBA00048173"/>
    </source>
</evidence>
<organism evidence="11 12">
    <name type="scientific">Rheinheimera soli</name>
    <dbReference type="NCBI Taxonomy" id="443616"/>
    <lineage>
        <taxon>Bacteria</taxon>
        <taxon>Pseudomonadati</taxon>
        <taxon>Pseudomonadota</taxon>
        <taxon>Gammaproteobacteria</taxon>
        <taxon>Chromatiales</taxon>
        <taxon>Chromatiaceae</taxon>
        <taxon>Rheinheimera</taxon>
    </lineage>
</organism>
<dbReference type="PANTHER" id="PTHR34047:SF7">
    <property type="entry name" value="RNA-DIRECTED DNA POLYMERASE"/>
    <property type="match status" value="1"/>
</dbReference>
<dbReference type="PROSITE" id="PS50878">
    <property type="entry name" value="RT_POL"/>
    <property type="match status" value="1"/>
</dbReference>
<keyword evidence="6 11" id="KW-0695">RNA-directed DNA polymerase</keyword>
<dbReference type="SUPFAM" id="SSF56672">
    <property type="entry name" value="DNA/RNA polymerases"/>
    <property type="match status" value="1"/>
</dbReference>
<keyword evidence="7" id="KW-0051">Antiviral defense</keyword>
<dbReference type="InterPro" id="IPR000123">
    <property type="entry name" value="Reverse_transcriptase_msDNA"/>
</dbReference>
<dbReference type="InterPro" id="IPR053543">
    <property type="entry name" value="Bacterial_RT"/>
</dbReference>
<dbReference type="Proteomes" id="UP001257909">
    <property type="component" value="Unassembled WGS sequence"/>
</dbReference>
<evidence type="ECO:0000256" key="6">
    <source>
        <dbReference type="ARBA" id="ARBA00022918"/>
    </source>
</evidence>
<evidence type="ECO:0000256" key="3">
    <source>
        <dbReference type="ARBA" id="ARBA00022695"/>
    </source>
</evidence>
<comment type="caution">
    <text evidence="11">The sequence shown here is derived from an EMBL/GenBank/DDBJ whole genome shotgun (WGS) entry which is preliminary data.</text>
</comment>
<keyword evidence="4" id="KW-0479">Metal-binding</keyword>
<dbReference type="GO" id="GO:0003964">
    <property type="term" value="F:RNA-directed DNA polymerase activity"/>
    <property type="evidence" value="ECO:0007669"/>
    <property type="project" value="UniProtKB-KW"/>
</dbReference>
<keyword evidence="5" id="KW-0460">Magnesium</keyword>
<comment type="catalytic activity">
    <reaction evidence="9">
        <text>DNA(n) + a 2'-deoxyribonucleoside 5'-triphosphate = DNA(n+1) + diphosphate</text>
        <dbReference type="Rhea" id="RHEA:22508"/>
        <dbReference type="Rhea" id="RHEA-COMP:17339"/>
        <dbReference type="Rhea" id="RHEA-COMP:17340"/>
        <dbReference type="ChEBI" id="CHEBI:33019"/>
        <dbReference type="ChEBI" id="CHEBI:61560"/>
        <dbReference type="ChEBI" id="CHEBI:173112"/>
        <dbReference type="EC" id="2.7.7.49"/>
    </reaction>
</comment>
<dbReference type="PANTHER" id="PTHR34047">
    <property type="entry name" value="NUCLEAR INTRON MATURASE 1, MITOCHONDRIAL-RELATED"/>
    <property type="match status" value="1"/>
</dbReference>
<comment type="similarity">
    <text evidence="8">Belongs to the bacterial reverse transcriptase family.</text>
</comment>
<name>A0ABU1W2Q4_9GAMM</name>
<evidence type="ECO:0000259" key="10">
    <source>
        <dbReference type="PROSITE" id="PS50878"/>
    </source>
</evidence>
<dbReference type="Pfam" id="PF00078">
    <property type="entry name" value="RVT_1"/>
    <property type="match status" value="1"/>
</dbReference>
<dbReference type="RefSeq" id="WP_310280262.1">
    <property type="nucleotide sequence ID" value="NZ_JAVDWR010000013.1"/>
</dbReference>
<protein>
    <recommendedName>
        <fullName evidence="1">RNA-directed DNA polymerase</fullName>
        <ecNumber evidence="1">2.7.7.49</ecNumber>
    </recommendedName>
</protein>
<evidence type="ECO:0000256" key="8">
    <source>
        <dbReference type="ARBA" id="ARBA00034120"/>
    </source>
</evidence>
<dbReference type="InterPro" id="IPR051083">
    <property type="entry name" value="GrpII_Intron_Splice-Mob/Def"/>
</dbReference>
<dbReference type="EC" id="2.7.7.49" evidence="1"/>
<sequence>MFLMTRLSSLKNAKTRSDLARLLDIKPSSLTYLLFHLKVENLYESFEIKKASGGNRVINAPDIRLKEIQSKLSYCLLDCLDEINEKFHSHKQLSHGFERDRSIITNAARHLNKKNVANIDLQDFFGSFNFGRVRGYFIKNENFALDPVIATTIAQIACYQNALPQGSPCSPVISNLITHSLDIRLAYLAKRYNSAYSRYADDITFSTREREFPAKLFTVEDGKLAIGSKIVREIERAGFTVNPLKTRTNFKNSRQDVTGLVVNNKVSIKSEYWRKVRSMCHKLFETGNFYTEDGANKVNGNIPKLEGMLSFIDSIDKYNNFRPKAQFKPTYVPIKYGANSEPLLNVREKTYSKFLFFKNFHINETPTILCEGKTDNIYLSCAIKRLVDSYPELAQKSNPKKDIELKVKFFNNSKKTRYLMNLYGGTSYLKLFIEQYLKNKGRYTYSGSNTPVIIILDNDDGPKEIVSMLKEKKFSNCPDVPDTIRSSNYIHIFDNLYIIFIPKIDKKNTELEDFFDHKTLSITIGGKSFNRNNETDSKTEYGKHVFSQKIVMERRNTISFDNFKPILDTIVTIIEKHAAPKAAT</sequence>
<evidence type="ECO:0000256" key="2">
    <source>
        <dbReference type="ARBA" id="ARBA00022679"/>
    </source>
</evidence>
<keyword evidence="3" id="KW-0548">Nucleotidyltransferase</keyword>
<evidence type="ECO:0000256" key="7">
    <source>
        <dbReference type="ARBA" id="ARBA00023118"/>
    </source>
</evidence>
<reference evidence="11 12" key="1">
    <citation type="submission" date="2023-07" db="EMBL/GenBank/DDBJ databases">
        <title>Sorghum-associated microbial communities from plants grown in Nebraska, USA.</title>
        <authorList>
            <person name="Schachtman D."/>
        </authorList>
    </citation>
    <scope>NUCLEOTIDE SEQUENCE [LARGE SCALE GENOMIC DNA]</scope>
    <source>
        <strain evidence="11 12">4138</strain>
    </source>
</reference>
<gene>
    <name evidence="11" type="ORF">J2W69_003199</name>
</gene>
<dbReference type="InterPro" id="IPR043502">
    <property type="entry name" value="DNA/RNA_pol_sf"/>
</dbReference>
<evidence type="ECO:0000313" key="12">
    <source>
        <dbReference type="Proteomes" id="UP001257909"/>
    </source>
</evidence>
<evidence type="ECO:0000256" key="1">
    <source>
        <dbReference type="ARBA" id="ARBA00012493"/>
    </source>
</evidence>
<keyword evidence="2" id="KW-0808">Transferase</keyword>
<dbReference type="PRINTS" id="PR00866">
    <property type="entry name" value="RNADNAPOLMS"/>
</dbReference>
<accession>A0ABU1W2Q4</accession>
<dbReference type="EMBL" id="JAVDWR010000013">
    <property type="protein sequence ID" value="MDR7122241.1"/>
    <property type="molecule type" value="Genomic_DNA"/>
</dbReference>
<evidence type="ECO:0000256" key="5">
    <source>
        <dbReference type="ARBA" id="ARBA00022842"/>
    </source>
</evidence>
<dbReference type="NCBIfam" id="NF038237">
    <property type="entry name" value="retron_Ec67_fus"/>
    <property type="match status" value="1"/>
</dbReference>
<keyword evidence="12" id="KW-1185">Reference proteome</keyword>
<dbReference type="InterPro" id="IPR000477">
    <property type="entry name" value="RT_dom"/>
</dbReference>